<dbReference type="PANTHER" id="PTHR15090">
    <property type="entry name" value="SEQUESTOSOME 1-RELATED"/>
    <property type="match status" value="1"/>
</dbReference>
<dbReference type="AlphaFoldDB" id="A0A120K2X1"/>
<reference evidence="7 8" key="1">
    <citation type="submission" date="2016-01" db="EMBL/GenBank/DDBJ databases">
        <title>Genome sequence of the yeast Holleya sinecauda.</title>
        <authorList>
            <person name="Dietrich F.S."/>
        </authorList>
    </citation>
    <scope>NUCLEOTIDE SEQUENCE [LARGE SCALE GENOMIC DNA]</scope>
    <source>
        <strain evidence="7 8">ATCC 58844</strain>
    </source>
</reference>
<feature type="region of interest" description="Disordered" evidence="5">
    <location>
        <begin position="546"/>
        <end position="571"/>
    </location>
</feature>
<dbReference type="Pfam" id="PF00569">
    <property type="entry name" value="ZZ"/>
    <property type="match status" value="1"/>
</dbReference>
<dbReference type="EMBL" id="CP014248">
    <property type="protein sequence ID" value="AMD22860.1"/>
    <property type="molecule type" value="Genomic_DNA"/>
</dbReference>
<dbReference type="PROSITE" id="PS50135">
    <property type="entry name" value="ZF_ZZ_2"/>
    <property type="match status" value="1"/>
</dbReference>
<dbReference type="SMART" id="SM00291">
    <property type="entry name" value="ZnF_ZZ"/>
    <property type="match status" value="2"/>
</dbReference>
<dbReference type="CDD" id="cd02340">
    <property type="entry name" value="ZZ_NBR1_like"/>
    <property type="match status" value="1"/>
</dbReference>
<protein>
    <submittedName>
        <fullName evidence="7">HHR091Cp</fullName>
    </submittedName>
</protein>
<dbReference type="InterPro" id="IPR000433">
    <property type="entry name" value="Znf_ZZ"/>
</dbReference>
<dbReference type="GO" id="GO:0008270">
    <property type="term" value="F:zinc ion binding"/>
    <property type="evidence" value="ECO:0007669"/>
    <property type="project" value="UniProtKB-KW"/>
</dbReference>
<dbReference type="Gene3D" id="2.60.40.2830">
    <property type="match status" value="1"/>
</dbReference>
<evidence type="ECO:0000256" key="2">
    <source>
        <dbReference type="ARBA" id="ARBA00022771"/>
    </source>
</evidence>
<keyword evidence="3" id="KW-0862">Zinc</keyword>
<feature type="region of interest" description="Disordered" evidence="5">
    <location>
        <begin position="361"/>
        <end position="381"/>
    </location>
</feature>
<gene>
    <name evidence="7" type="ORF">AW171_hschr84919</name>
</gene>
<dbReference type="OrthoDB" id="661148at2759"/>
<evidence type="ECO:0000259" key="6">
    <source>
        <dbReference type="PROSITE" id="PS50135"/>
    </source>
</evidence>
<evidence type="ECO:0000313" key="7">
    <source>
        <dbReference type="EMBL" id="AMD22860.1"/>
    </source>
</evidence>
<dbReference type="InterPro" id="IPR052260">
    <property type="entry name" value="Autophagy_Rcpt_SigReg"/>
</dbReference>
<accession>A0A120K2X1</accession>
<organism evidence="7 8">
    <name type="scientific">Eremothecium sinecaudum</name>
    <dbReference type="NCBI Taxonomy" id="45286"/>
    <lineage>
        <taxon>Eukaryota</taxon>
        <taxon>Fungi</taxon>
        <taxon>Dikarya</taxon>
        <taxon>Ascomycota</taxon>
        <taxon>Saccharomycotina</taxon>
        <taxon>Saccharomycetes</taxon>
        <taxon>Saccharomycetales</taxon>
        <taxon>Saccharomycetaceae</taxon>
        <taxon>Eremothecium</taxon>
    </lineage>
</organism>
<feature type="domain" description="ZZ-type" evidence="6">
    <location>
        <begin position="142"/>
        <end position="208"/>
    </location>
</feature>
<evidence type="ECO:0000256" key="5">
    <source>
        <dbReference type="SAM" id="MobiDB-lite"/>
    </source>
</evidence>
<dbReference type="InterPro" id="IPR024543">
    <property type="entry name" value="Atg19/Atg34_C"/>
</dbReference>
<keyword evidence="2 4" id="KW-0863">Zinc-finger</keyword>
<sequence>MDNKREFCITCRSSKKSVFLSQDEVNYENLERHIRRMFGLDNAFTFIEGVSLRYPITHTLKRLDKSEKSVDIIKKIMSNSSVVELVVHSNSGRNCLVNDTNDVVQIPCDKYDKLIESIGALNLSVKVLKDEKRDNDDYDVVHKGVICDGCANVSYNHPFPHDSFIKGPRYKCMTCSDFDLCSSCERKGVTTFYHSQKHSMVKIKVPTNEWDRIWVSDLKTFVCNACNVRMQTSSGNAGYPSSCYARAGMFRCTQCPDYDLCCECKANNVETLSHRVSHKMVEIPTSEQRAPLYTPANNAVNCERVDQPAKSFYKQPTISTFDSNSCNPKDRFISAKMRCFPEFEHFGGYRDSNSLLNNHQNEREVSCEQDSSSGGSDVKSCDTSKVEECKKQPVEEPLAKAAPLDEKANEDLQRYRYLLSLVNNEYEKLEKLAKVYHESTTATAAVKMDELSVIVSKTDYLLSLKLTNEAELTIPSNLRLSMSYITQEANEVNCSLYTGPHELRPGESKILNFNCRGRISTFSDSDVIQLNLFDRYDNLLYSSEPTSSSRISLRSPNSVADDDSSTTGATGTIAEISISTKQYASNSVSKETLDESDNSSLITAQLPSIDDEEYDLLSDSDLEETRL</sequence>
<feature type="compositionally biased region" description="Low complexity" evidence="5">
    <location>
        <begin position="546"/>
        <end position="558"/>
    </location>
</feature>
<dbReference type="STRING" id="45286.A0A120K2X1"/>
<evidence type="ECO:0000256" key="4">
    <source>
        <dbReference type="PROSITE-ProRule" id="PRU00228"/>
    </source>
</evidence>
<dbReference type="GeneID" id="28726225"/>
<evidence type="ECO:0000313" key="8">
    <source>
        <dbReference type="Proteomes" id="UP000243052"/>
    </source>
</evidence>
<dbReference type="InterPro" id="IPR043145">
    <property type="entry name" value="Znf_ZZ_sf"/>
</dbReference>
<keyword evidence="1" id="KW-0479">Metal-binding</keyword>
<proteinExistence type="predicted"/>
<evidence type="ECO:0000256" key="1">
    <source>
        <dbReference type="ARBA" id="ARBA00022723"/>
    </source>
</evidence>
<name>A0A120K2X1_9SACH</name>
<dbReference type="Gene3D" id="3.30.60.90">
    <property type="match status" value="2"/>
</dbReference>
<keyword evidence="8" id="KW-1185">Reference proteome</keyword>
<evidence type="ECO:0000256" key="3">
    <source>
        <dbReference type="ARBA" id="ARBA00022833"/>
    </source>
</evidence>
<dbReference type="RefSeq" id="XP_017989856.1">
    <property type="nucleotide sequence ID" value="XM_018134367.1"/>
</dbReference>
<dbReference type="SUPFAM" id="SSF57850">
    <property type="entry name" value="RING/U-box"/>
    <property type="match status" value="2"/>
</dbReference>
<dbReference type="Proteomes" id="UP000243052">
    <property type="component" value="Chromosome viii"/>
</dbReference>
<dbReference type="Pfam" id="PF12744">
    <property type="entry name" value="ATG19"/>
    <property type="match status" value="1"/>
</dbReference>